<accession>A0A255YZ47</accession>
<dbReference type="Proteomes" id="UP000216991">
    <property type="component" value="Unassembled WGS sequence"/>
</dbReference>
<sequence>MIQSDSDFDRSFIRLETLLSEIESAPMTPSLLLKIREAEQLNGELFEWVSIAADESIETLISLSTFMTSVDRAAMISEIIDLFPEKIDFIVAAQRRHGL</sequence>
<gene>
    <name evidence="1" type="ORF">CHU93_02370</name>
</gene>
<organism evidence="1 2">
    <name type="scientific">Sandarakinorhabdus cyanobacteriorum</name>
    <dbReference type="NCBI Taxonomy" id="1981098"/>
    <lineage>
        <taxon>Bacteria</taxon>
        <taxon>Pseudomonadati</taxon>
        <taxon>Pseudomonadota</taxon>
        <taxon>Alphaproteobacteria</taxon>
        <taxon>Sphingomonadales</taxon>
        <taxon>Sphingosinicellaceae</taxon>
        <taxon>Sandarakinorhabdus</taxon>
    </lineage>
</organism>
<evidence type="ECO:0000313" key="1">
    <source>
        <dbReference type="EMBL" id="OYQ34459.1"/>
    </source>
</evidence>
<comment type="caution">
    <text evidence="1">The sequence shown here is derived from an EMBL/GenBank/DDBJ whole genome shotgun (WGS) entry which is preliminary data.</text>
</comment>
<proteinExistence type="predicted"/>
<dbReference type="EMBL" id="NOXT01000068">
    <property type="protein sequence ID" value="OYQ34459.1"/>
    <property type="molecule type" value="Genomic_DNA"/>
</dbReference>
<keyword evidence="2" id="KW-1185">Reference proteome</keyword>
<reference evidence="1 2" key="1">
    <citation type="submission" date="2017-07" db="EMBL/GenBank/DDBJ databases">
        <title>Sandarakinorhabdus cyanobacteriorum sp. nov., a novel bacterium isolated from cyanobacterial aggregates in a eutrophic lake.</title>
        <authorList>
            <person name="Cai H."/>
        </authorList>
    </citation>
    <scope>NUCLEOTIDE SEQUENCE [LARGE SCALE GENOMIC DNA]</scope>
    <source>
        <strain evidence="1 2">TH057</strain>
    </source>
</reference>
<dbReference type="AlphaFoldDB" id="A0A255YZ47"/>
<name>A0A255YZ47_9SPHN</name>
<evidence type="ECO:0000313" key="2">
    <source>
        <dbReference type="Proteomes" id="UP000216991"/>
    </source>
</evidence>
<dbReference type="RefSeq" id="WP_094472591.1">
    <property type="nucleotide sequence ID" value="NZ_NOXT01000068.1"/>
</dbReference>
<protein>
    <submittedName>
        <fullName evidence="1">Uncharacterized protein</fullName>
    </submittedName>
</protein>